<dbReference type="InterPro" id="IPR045122">
    <property type="entry name" value="Csc1-like"/>
</dbReference>
<feature type="transmembrane region" description="Helical" evidence="2">
    <location>
        <begin position="199"/>
        <end position="222"/>
    </location>
</feature>
<dbReference type="GO" id="GO:0005227">
    <property type="term" value="F:calcium-activated cation channel activity"/>
    <property type="evidence" value="ECO:0007669"/>
    <property type="project" value="InterPro"/>
</dbReference>
<keyword evidence="2" id="KW-1133">Transmembrane helix</keyword>
<dbReference type="Pfam" id="PF14703">
    <property type="entry name" value="PHM7_cyt"/>
    <property type="match status" value="1"/>
</dbReference>
<dbReference type="InterPro" id="IPR027815">
    <property type="entry name" value="CSC1/OSCA1-like_cyt"/>
</dbReference>
<dbReference type="AlphaFoldDB" id="A0A7S0PHN4"/>
<feature type="transmembrane region" description="Helical" evidence="2">
    <location>
        <begin position="399"/>
        <end position="425"/>
    </location>
</feature>
<accession>A0A7S0PHN4</accession>
<evidence type="ECO:0000259" key="4">
    <source>
        <dbReference type="Pfam" id="PF14703"/>
    </source>
</evidence>
<feature type="transmembrane region" description="Helical" evidence="2">
    <location>
        <begin position="242"/>
        <end position="261"/>
    </location>
</feature>
<feature type="transmembrane region" description="Helical" evidence="2">
    <location>
        <begin position="336"/>
        <end position="357"/>
    </location>
</feature>
<gene>
    <name evidence="5" type="ORF">LDAN0322_LOCUS939</name>
</gene>
<dbReference type="InterPro" id="IPR003864">
    <property type="entry name" value="CSC1/OSCA1-like_7TM"/>
</dbReference>
<protein>
    <recommendedName>
        <fullName evidence="6">CSC1/OSCA1-like 7TM region domain-containing protein</fullName>
    </recommendedName>
</protein>
<dbReference type="PANTHER" id="PTHR13018">
    <property type="entry name" value="PROBABLE MEMBRANE PROTEIN DUF221-RELATED"/>
    <property type="match status" value="1"/>
</dbReference>
<reference evidence="5" key="1">
    <citation type="submission" date="2021-01" db="EMBL/GenBank/DDBJ databases">
        <authorList>
            <person name="Corre E."/>
            <person name="Pelletier E."/>
            <person name="Niang G."/>
            <person name="Scheremetjew M."/>
            <person name="Finn R."/>
            <person name="Kale V."/>
            <person name="Holt S."/>
            <person name="Cochrane G."/>
            <person name="Meng A."/>
            <person name="Brown T."/>
            <person name="Cohen L."/>
        </authorList>
    </citation>
    <scope>NUCLEOTIDE SEQUENCE</scope>
    <source>
        <strain evidence="5">B651</strain>
    </source>
</reference>
<keyword evidence="1" id="KW-0175">Coiled coil</keyword>
<keyword evidence="2" id="KW-0472">Membrane</keyword>
<name>A0A7S0PHN4_9STRA</name>
<organism evidence="5">
    <name type="scientific">Leptocylindrus aporus</name>
    <dbReference type="NCBI Taxonomy" id="1398097"/>
    <lineage>
        <taxon>Eukaryota</taxon>
        <taxon>Sar</taxon>
        <taxon>Stramenopiles</taxon>
        <taxon>Ochrophyta</taxon>
        <taxon>Bacillariophyta</taxon>
        <taxon>Coscinodiscophyceae</taxon>
        <taxon>Chaetocerotophycidae</taxon>
        <taxon>Leptocylindrales</taxon>
        <taxon>Leptocylindraceae</taxon>
        <taxon>Leptocylindrus</taxon>
    </lineage>
</organism>
<evidence type="ECO:0000313" key="5">
    <source>
        <dbReference type="EMBL" id="CAD8574794.1"/>
    </source>
</evidence>
<sequence>MCYMLYDEYKHYVVIRHSDHFLTDQRNERSSRVRRTIFVQDIPKNLRNQKLLEEFFCKLYHDTIESTSLGYDTRALDAAVEKREKLFIKWKKALLQVTKEDERPLVRKTPCIGSKIDAIDFYAGKIEELNDEIEEMQKELQPTSNAFVTFKKFDAVATATQVKQTLIPFAFSNKLAMAPEEVVWRNLVQTTLAKKVGSIIGAIIIWTIVVFWSIPVTVASSLSQLENYREDFEPIDWLYENIPALASFLTAFLPGLALIIFKKVLPHICRAVAKHIKYIEADTWITRDSFTSYFYFQLINFYLVAAVGGSAAGSAIQIADDPTSVVSILADALPKQWLTFASYIMIVTFAGTPKILADISTLVVSQIKLKYLVSTEEEKREVEKPSEPMKYDVSYPDQLLISMVGLGYAGLSPIMIFFALAYFVYNKIVYQYRLVYVWEKTVDGGGSLFPLVFNRIIAGVFVSQFTLIGVLNLKKFYFGSPFLIIQVVLTAIFKNYINSGLGEISESICREEVVHLDENQSEISESTESSLYLSPGMVATRIDPCEEEASTKTQEFEP</sequence>
<proteinExistence type="predicted"/>
<evidence type="ECO:0008006" key="6">
    <source>
        <dbReference type="Google" id="ProtNLM"/>
    </source>
</evidence>
<feature type="transmembrane region" description="Helical" evidence="2">
    <location>
        <begin position="445"/>
        <end position="469"/>
    </location>
</feature>
<dbReference type="GO" id="GO:0005886">
    <property type="term" value="C:plasma membrane"/>
    <property type="evidence" value="ECO:0007669"/>
    <property type="project" value="TreeGrafter"/>
</dbReference>
<feature type="coiled-coil region" evidence="1">
    <location>
        <begin position="119"/>
        <end position="146"/>
    </location>
</feature>
<feature type="domain" description="CSC1/OSCA1-like 7TM region" evidence="3">
    <location>
        <begin position="198"/>
        <end position="470"/>
    </location>
</feature>
<feature type="domain" description="CSC1/OSCA1-like cytosolic" evidence="4">
    <location>
        <begin position="35"/>
        <end position="186"/>
    </location>
</feature>
<evidence type="ECO:0000256" key="2">
    <source>
        <dbReference type="SAM" id="Phobius"/>
    </source>
</evidence>
<dbReference type="EMBL" id="HBEU01001395">
    <property type="protein sequence ID" value="CAD8574794.1"/>
    <property type="molecule type" value="Transcribed_RNA"/>
</dbReference>
<feature type="transmembrane region" description="Helical" evidence="2">
    <location>
        <begin position="293"/>
        <end position="316"/>
    </location>
</feature>
<keyword evidence="2" id="KW-0812">Transmembrane</keyword>
<evidence type="ECO:0000259" key="3">
    <source>
        <dbReference type="Pfam" id="PF02714"/>
    </source>
</evidence>
<evidence type="ECO:0000256" key="1">
    <source>
        <dbReference type="SAM" id="Coils"/>
    </source>
</evidence>
<dbReference type="Pfam" id="PF02714">
    <property type="entry name" value="RSN1_7TM"/>
    <property type="match status" value="1"/>
</dbReference>
<dbReference type="PANTHER" id="PTHR13018:SF5">
    <property type="entry name" value="RE44586P"/>
    <property type="match status" value="1"/>
</dbReference>